<reference evidence="8" key="2">
    <citation type="submission" date="2025-08" db="UniProtKB">
        <authorList>
            <consortium name="Ensembl"/>
        </authorList>
    </citation>
    <scope>IDENTIFICATION</scope>
</reference>
<keyword evidence="3" id="KW-0964">Secreted</keyword>
<protein>
    <submittedName>
        <fullName evidence="8">Uncharacterized protein</fullName>
    </submittedName>
</protein>
<dbReference type="InterPro" id="IPR026297">
    <property type="entry name" value="FMRFamide-related/fGRP"/>
</dbReference>
<dbReference type="STRING" id="80972.ENSAOCP00000015128"/>
<dbReference type="CTD" id="64111"/>
<evidence type="ECO:0000256" key="1">
    <source>
        <dbReference type="ARBA" id="ARBA00004613"/>
    </source>
</evidence>
<feature type="region of interest" description="Disordered" evidence="7">
    <location>
        <begin position="113"/>
        <end position="137"/>
    </location>
</feature>
<keyword evidence="5" id="KW-0027">Amidation</keyword>
<dbReference type="OMA" id="LNTGLHW"/>
<dbReference type="GeneID" id="111579708"/>
<sequence>MCPERRRKITVNMLPTMIMLALLTLGGLGAFNLRVYGKSIHGDKTLLISDDSKQSVRKHPHQQMKSEIRRSLDLESYNIHVSPTTSKKSLPTIIRLYPPTAKPVDLHANMPMRFGRDNDPRDKTELSSSRKKPQRFGKSAQLIEMCADCPNVREAVDPVMPQRFGRNSPYWSFLRSLASEQLLNTGLHWAGDFDFTSSSEEDEEEREDKVFKG</sequence>
<feature type="compositionally biased region" description="Basic and acidic residues" evidence="7">
    <location>
        <begin position="114"/>
        <end position="125"/>
    </location>
</feature>
<comment type="similarity">
    <text evidence="2">Belongs to the FARP (FMRFamide related peptide) family.</text>
</comment>
<dbReference type="AlphaFoldDB" id="A0A3Q1BNK4"/>
<dbReference type="PANTHER" id="PTHR14403">
    <property type="entry name" value="RFAMIDE PEPTIDE GONADOTROPIN INHIBITORY HORMONE"/>
    <property type="match status" value="1"/>
</dbReference>
<evidence type="ECO:0000313" key="8">
    <source>
        <dbReference type="Ensembl" id="ENSAOCP00000015128.2"/>
    </source>
</evidence>
<dbReference type="PANTHER" id="PTHR14403:SF6">
    <property type="entry name" value="PRO-FMRFAMIDE-RELATED NEUROPEPTIDE VF"/>
    <property type="match status" value="1"/>
</dbReference>
<evidence type="ECO:0000256" key="7">
    <source>
        <dbReference type="SAM" id="MobiDB-lite"/>
    </source>
</evidence>
<dbReference type="GeneTree" id="ENSGT01030000234992"/>
<dbReference type="RefSeq" id="XP_023142858.2">
    <property type="nucleotide sequence ID" value="XM_023287090.3"/>
</dbReference>
<evidence type="ECO:0000313" key="9">
    <source>
        <dbReference type="Proteomes" id="UP001501940"/>
    </source>
</evidence>
<name>A0A3Q1BNK4_AMPOC</name>
<dbReference type="KEGG" id="aoce:111579708"/>
<evidence type="ECO:0000256" key="5">
    <source>
        <dbReference type="ARBA" id="ARBA00022815"/>
    </source>
</evidence>
<keyword evidence="9" id="KW-1185">Reference proteome</keyword>
<comment type="subcellular location">
    <subcellularLocation>
        <location evidence="1">Secreted</location>
    </subcellularLocation>
</comment>
<dbReference type="GO" id="GO:0007218">
    <property type="term" value="P:neuropeptide signaling pathway"/>
    <property type="evidence" value="ECO:0007669"/>
    <property type="project" value="UniProtKB-KW"/>
</dbReference>
<evidence type="ECO:0000256" key="4">
    <source>
        <dbReference type="ARBA" id="ARBA00022729"/>
    </source>
</evidence>
<dbReference type="GO" id="GO:0005576">
    <property type="term" value="C:extracellular region"/>
    <property type="evidence" value="ECO:0007669"/>
    <property type="project" value="UniProtKB-SubCell"/>
</dbReference>
<reference evidence="8 9" key="1">
    <citation type="submission" date="2022-01" db="EMBL/GenBank/DDBJ databases">
        <title>A chromosome-scale genome assembly of the false clownfish, Amphiprion ocellaris.</title>
        <authorList>
            <person name="Ryu T."/>
        </authorList>
    </citation>
    <scope>NUCLEOTIDE SEQUENCE [LARGE SCALE GENOMIC DNA]</scope>
</reference>
<proteinExistence type="inferred from homology"/>
<keyword evidence="4" id="KW-0732">Signal</keyword>
<evidence type="ECO:0000256" key="2">
    <source>
        <dbReference type="ARBA" id="ARBA00006356"/>
    </source>
</evidence>
<dbReference type="GO" id="GO:0032277">
    <property type="term" value="P:negative regulation of gonadotropin secretion"/>
    <property type="evidence" value="ECO:0007669"/>
    <property type="project" value="TreeGrafter"/>
</dbReference>
<reference evidence="8" key="3">
    <citation type="submission" date="2025-09" db="UniProtKB">
        <authorList>
            <consortium name="Ensembl"/>
        </authorList>
    </citation>
    <scope>IDENTIFICATION</scope>
</reference>
<evidence type="ECO:0000256" key="6">
    <source>
        <dbReference type="ARBA" id="ARBA00023320"/>
    </source>
</evidence>
<accession>A0A3Q1BNK4</accession>
<organism evidence="8 9">
    <name type="scientific">Amphiprion ocellaris</name>
    <name type="common">Clown anemonefish</name>
    <dbReference type="NCBI Taxonomy" id="80972"/>
    <lineage>
        <taxon>Eukaryota</taxon>
        <taxon>Metazoa</taxon>
        <taxon>Chordata</taxon>
        <taxon>Craniata</taxon>
        <taxon>Vertebrata</taxon>
        <taxon>Euteleostomi</taxon>
        <taxon>Actinopterygii</taxon>
        <taxon>Neopterygii</taxon>
        <taxon>Teleostei</taxon>
        <taxon>Neoteleostei</taxon>
        <taxon>Acanthomorphata</taxon>
        <taxon>Ovalentaria</taxon>
        <taxon>Pomacentridae</taxon>
        <taxon>Amphiprion</taxon>
    </lineage>
</organism>
<dbReference type="Ensembl" id="ENSAOCT00000023698.2">
    <property type="protein sequence ID" value="ENSAOCP00000015128.2"/>
    <property type="gene ID" value="ENSAOCG00000019842.2"/>
</dbReference>
<dbReference type="Proteomes" id="UP001501940">
    <property type="component" value="Chromosome 15"/>
</dbReference>
<dbReference type="GO" id="GO:0005102">
    <property type="term" value="F:signaling receptor binding"/>
    <property type="evidence" value="ECO:0007669"/>
    <property type="project" value="TreeGrafter"/>
</dbReference>
<evidence type="ECO:0000256" key="3">
    <source>
        <dbReference type="ARBA" id="ARBA00022525"/>
    </source>
</evidence>
<keyword evidence="6" id="KW-0527">Neuropeptide</keyword>